<dbReference type="EMBL" id="JBJIAA010000039">
    <property type="protein sequence ID" value="MFL0253339.1"/>
    <property type="molecule type" value="Genomic_DNA"/>
</dbReference>
<organism evidence="1 2">
    <name type="scientific">Clostridium neuense</name>
    <dbReference type="NCBI Taxonomy" id="1728934"/>
    <lineage>
        <taxon>Bacteria</taxon>
        <taxon>Bacillati</taxon>
        <taxon>Bacillota</taxon>
        <taxon>Clostridia</taxon>
        <taxon>Eubacteriales</taxon>
        <taxon>Clostridiaceae</taxon>
        <taxon>Clostridium</taxon>
    </lineage>
</organism>
<evidence type="ECO:0000313" key="2">
    <source>
        <dbReference type="Proteomes" id="UP001623592"/>
    </source>
</evidence>
<evidence type="ECO:0000313" key="1">
    <source>
        <dbReference type="EMBL" id="MFL0253339.1"/>
    </source>
</evidence>
<dbReference type="RefSeq" id="WP_406790007.1">
    <property type="nucleotide sequence ID" value="NZ_JBJIAA010000039.1"/>
</dbReference>
<reference evidence="1 2" key="1">
    <citation type="submission" date="2024-11" db="EMBL/GenBank/DDBJ databases">
        <authorList>
            <person name="Heng Y.C."/>
            <person name="Lim A.C.H."/>
            <person name="Lee J.K.Y."/>
            <person name="Kittelmann S."/>
        </authorList>
    </citation>
    <scope>NUCLEOTIDE SEQUENCE [LARGE SCALE GENOMIC DNA]</scope>
    <source>
        <strain evidence="1 2">WILCCON 0114</strain>
    </source>
</reference>
<sequence length="90" mass="10700">MKQFFKAIEENIRKSGYSGEVSGEKIYDEISNEAEEQEEGSYLFLKKQNDDIMFEYRVDILEDNINLATLTIHTPEKKYFIDFDVEYKVK</sequence>
<accession>A0ABW8TL76</accession>
<proteinExistence type="predicted"/>
<comment type="caution">
    <text evidence="1">The sequence shown here is derived from an EMBL/GenBank/DDBJ whole genome shotgun (WGS) entry which is preliminary data.</text>
</comment>
<dbReference type="Proteomes" id="UP001623592">
    <property type="component" value="Unassembled WGS sequence"/>
</dbReference>
<gene>
    <name evidence="1" type="ORF">ACJDT4_23310</name>
</gene>
<name>A0ABW8TL76_9CLOT</name>
<protein>
    <submittedName>
        <fullName evidence="1">Uncharacterized protein</fullName>
    </submittedName>
</protein>
<keyword evidence="2" id="KW-1185">Reference proteome</keyword>